<evidence type="ECO:0000256" key="1">
    <source>
        <dbReference type="SAM" id="MobiDB-lite"/>
    </source>
</evidence>
<proteinExistence type="predicted"/>
<protein>
    <submittedName>
        <fullName evidence="2">Uncharacterized protein</fullName>
    </submittedName>
</protein>
<evidence type="ECO:0000313" key="3">
    <source>
        <dbReference type="Proteomes" id="UP000067448"/>
    </source>
</evidence>
<feature type="compositionally biased region" description="Polar residues" evidence="1">
    <location>
        <begin position="108"/>
        <end position="122"/>
    </location>
</feature>
<name>A0A100JS48_STRSC</name>
<dbReference type="AlphaFoldDB" id="A0A100JS48"/>
<feature type="compositionally biased region" description="Polar residues" evidence="1">
    <location>
        <begin position="27"/>
        <end position="41"/>
    </location>
</feature>
<reference evidence="2 3" key="2">
    <citation type="journal article" date="2016" name="Genome Announc.">
        <title>Draft Genome Sequences of Streptomyces scabiei S58, Streptomyces turgidiscabies T45, and Streptomyces acidiscabies a10, the Pathogens of Potato Common Scab, Isolated in Japan.</title>
        <authorList>
            <person name="Tomihama T."/>
            <person name="Nishi Y."/>
            <person name="Sakai M."/>
            <person name="Ikenaga M."/>
            <person name="Okubo T."/>
            <person name="Ikeda S."/>
        </authorList>
    </citation>
    <scope>NUCLEOTIDE SEQUENCE [LARGE SCALE GENOMIC DNA]</scope>
    <source>
        <strain evidence="2 3">S58</strain>
    </source>
</reference>
<feature type="compositionally biased region" description="Low complexity" evidence="1">
    <location>
        <begin position="87"/>
        <end position="97"/>
    </location>
</feature>
<comment type="caution">
    <text evidence="2">The sequence shown here is derived from an EMBL/GenBank/DDBJ whole genome shotgun (WGS) entry which is preliminary data.</text>
</comment>
<feature type="region of interest" description="Disordered" evidence="1">
    <location>
        <begin position="68"/>
        <end position="151"/>
    </location>
</feature>
<dbReference type="EMBL" id="BCMM01000024">
    <property type="protein sequence ID" value="GAQ64666.1"/>
    <property type="molecule type" value="Genomic_DNA"/>
</dbReference>
<dbReference type="Proteomes" id="UP000067448">
    <property type="component" value="Unassembled WGS sequence"/>
</dbReference>
<organism evidence="2 3">
    <name type="scientific">Streptomyces scabiei</name>
    <dbReference type="NCBI Taxonomy" id="1930"/>
    <lineage>
        <taxon>Bacteria</taxon>
        <taxon>Bacillati</taxon>
        <taxon>Actinomycetota</taxon>
        <taxon>Actinomycetes</taxon>
        <taxon>Kitasatosporales</taxon>
        <taxon>Streptomycetaceae</taxon>
        <taxon>Streptomyces</taxon>
    </lineage>
</organism>
<feature type="compositionally biased region" description="Pro residues" evidence="1">
    <location>
        <begin position="141"/>
        <end position="151"/>
    </location>
</feature>
<evidence type="ECO:0000313" key="2">
    <source>
        <dbReference type="EMBL" id="GAQ64666.1"/>
    </source>
</evidence>
<reference evidence="3" key="1">
    <citation type="submission" date="2015-11" db="EMBL/GenBank/DDBJ databases">
        <authorList>
            <consortium name="Cross-ministerial Strategic Innovation Promotion Program (SIP) consortium"/>
            <person name="Tomihama T."/>
            <person name="Ikenaga M."/>
            <person name="Sakai M."/>
            <person name="Okubo T."/>
            <person name="Ikeda S."/>
        </authorList>
    </citation>
    <scope>NUCLEOTIDE SEQUENCE [LARGE SCALE GENOMIC DNA]</scope>
    <source>
        <strain evidence="3">S58</strain>
    </source>
</reference>
<feature type="region of interest" description="Disordered" evidence="1">
    <location>
        <begin position="22"/>
        <end position="43"/>
    </location>
</feature>
<reference evidence="3" key="3">
    <citation type="submission" date="2016-02" db="EMBL/GenBank/DDBJ databases">
        <title>Draft genome of pathogenic Streptomyces sp. in Japan.</title>
        <authorList>
            <person name="Tomihama T."/>
            <person name="Ikenaga M."/>
            <person name="Sakai M."/>
            <person name="Okubo T."/>
            <person name="Ikeda S."/>
        </authorList>
    </citation>
    <scope>NUCLEOTIDE SEQUENCE [LARGE SCALE GENOMIC DNA]</scope>
    <source>
        <strain evidence="3">S58</strain>
    </source>
</reference>
<gene>
    <name evidence="2" type="ORF">SsS58_05069</name>
</gene>
<sequence length="151" mass="16090">MVEAAHPFRGGVVGTGVHAYDAPRRPSYQSIPSMRPTQDPSATPIYDTLYAEWVRSYRTLPGDRHGEEDLGFTGFGTPAHGSGGPRSTGSYTSGSYGARHAAGHLATQRETQPGHTSGTTAVWQPVGRIPTGHTGMHHIPSPLPPNPRRGL</sequence>
<accession>A0A100JS48</accession>